<keyword evidence="9" id="KW-0963">Cytoplasm</keyword>
<dbReference type="OrthoDB" id="271448at2759"/>
<dbReference type="SUPFAM" id="SSF50729">
    <property type="entry name" value="PH domain-like"/>
    <property type="match status" value="2"/>
</dbReference>
<name>A0A167PV95_9HYPO</name>
<dbReference type="GO" id="GO:0000814">
    <property type="term" value="C:ESCRT II complex"/>
    <property type="evidence" value="ECO:0007669"/>
    <property type="project" value="UniProtKB-UniRule"/>
</dbReference>
<dbReference type="InterPro" id="IPR001876">
    <property type="entry name" value="Znf_RanBP2"/>
</dbReference>
<feature type="domain" description="GLUE N-terminal" evidence="11">
    <location>
        <begin position="6"/>
        <end position="345"/>
    </location>
</feature>
<dbReference type="InterPro" id="IPR031558">
    <property type="entry name" value="Vps36-NZF-N"/>
</dbReference>
<evidence type="ECO:0000256" key="7">
    <source>
        <dbReference type="ARBA" id="ARBA00022927"/>
    </source>
</evidence>
<evidence type="ECO:0000256" key="2">
    <source>
        <dbReference type="ARBA" id="ARBA00022448"/>
    </source>
</evidence>
<dbReference type="InterPro" id="IPR037855">
    <property type="entry name" value="Vps36"/>
</dbReference>
<evidence type="ECO:0000256" key="1">
    <source>
        <dbReference type="ARBA" id="ARBA00009697"/>
    </source>
</evidence>
<dbReference type="Pfam" id="PF16988">
    <property type="entry name" value="Vps36-NZF-N"/>
    <property type="match status" value="1"/>
</dbReference>
<keyword evidence="5" id="KW-0863">Zinc-finger</keyword>
<evidence type="ECO:0000313" key="13">
    <source>
        <dbReference type="Proteomes" id="UP000076874"/>
    </source>
</evidence>
<keyword evidence="8" id="KW-0175">Coiled coil</keyword>
<feature type="compositionally biased region" description="Basic residues" evidence="10">
    <location>
        <begin position="95"/>
        <end position="104"/>
    </location>
</feature>
<evidence type="ECO:0000256" key="4">
    <source>
        <dbReference type="ARBA" id="ARBA00022753"/>
    </source>
</evidence>
<dbReference type="InterPro" id="IPR040608">
    <property type="entry name" value="Snf8/Vps36"/>
</dbReference>
<dbReference type="PROSITE" id="PS51495">
    <property type="entry name" value="GLUE"/>
    <property type="match status" value="1"/>
</dbReference>
<dbReference type="Gene3D" id="2.30.30.380">
    <property type="entry name" value="Zn-finger domain of Sec23/24"/>
    <property type="match status" value="2"/>
</dbReference>
<comment type="caution">
    <text evidence="12">The sequence shown here is derived from an EMBL/GenBank/DDBJ whole genome shotgun (WGS) entry which is preliminary data.</text>
</comment>
<feature type="compositionally biased region" description="Low complexity" evidence="10">
    <location>
        <begin position="366"/>
        <end position="381"/>
    </location>
</feature>
<dbReference type="EMBL" id="AZHD01000015">
    <property type="protein sequence ID" value="OAA57058.1"/>
    <property type="molecule type" value="Genomic_DNA"/>
</dbReference>
<dbReference type="STRING" id="1081102.A0A167PV95"/>
<dbReference type="FunFam" id="1.10.10.10:FF:000527">
    <property type="entry name" value="Vacuolar protein sorting protein (Vps36), putative"/>
    <property type="match status" value="1"/>
</dbReference>
<dbReference type="Pfam" id="PF11605">
    <property type="entry name" value="Vps36_ESCRT-II"/>
    <property type="match status" value="1"/>
</dbReference>
<dbReference type="SUPFAM" id="SSF90209">
    <property type="entry name" value="Ran binding protein zinc finger-like"/>
    <property type="match status" value="1"/>
</dbReference>
<dbReference type="SMART" id="SM00547">
    <property type="entry name" value="ZnF_RBZ"/>
    <property type="match status" value="1"/>
</dbReference>
<evidence type="ECO:0000313" key="12">
    <source>
        <dbReference type="EMBL" id="OAA57058.1"/>
    </source>
</evidence>
<keyword evidence="13" id="KW-1185">Reference proteome</keyword>
<dbReference type="Gene3D" id="2.30.29.30">
    <property type="entry name" value="Pleckstrin-homology domain (PH domain)/Phosphotyrosine-binding domain (PTB)"/>
    <property type="match status" value="2"/>
</dbReference>
<dbReference type="GO" id="GO:0043130">
    <property type="term" value="F:ubiquitin binding"/>
    <property type="evidence" value="ECO:0007669"/>
    <property type="project" value="UniProtKB-UniRule"/>
</dbReference>
<dbReference type="GO" id="GO:0032266">
    <property type="term" value="F:phosphatidylinositol-3-phosphate binding"/>
    <property type="evidence" value="ECO:0007669"/>
    <property type="project" value="UniProtKB-UniRule"/>
</dbReference>
<gene>
    <name evidence="12" type="ORF">SPI_07439</name>
</gene>
<feature type="compositionally biased region" description="Low complexity" evidence="10">
    <location>
        <begin position="105"/>
        <end position="124"/>
    </location>
</feature>
<evidence type="ECO:0000256" key="6">
    <source>
        <dbReference type="ARBA" id="ARBA00022833"/>
    </source>
</evidence>
<comment type="function">
    <text evidence="9">Component of the ESCRT-II complex (endosomal sorting complex required for transport II), which is required for multivesicular body (MVB) formation and sorting of endosomal cargo proteins into MVBs.</text>
</comment>
<keyword evidence="4 9" id="KW-0967">Endosome</keyword>
<comment type="subcellular location">
    <subcellularLocation>
        <location evidence="9">Cytoplasm</location>
    </subcellularLocation>
    <subcellularLocation>
        <location evidence="9">Endosome</location>
    </subcellularLocation>
</comment>
<evidence type="ECO:0000256" key="10">
    <source>
        <dbReference type="SAM" id="MobiDB-lite"/>
    </source>
</evidence>
<proteinExistence type="inferred from homology"/>
<evidence type="ECO:0000256" key="8">
    <source>
        <dbReference type="ARBA" id="ARBA00023054"/>
    </source>
</evidence>
<dbReference type="GO" id="GO:0008270">
    <property type="term" value="F:zinc ion binding"/>
    <property type="evidence" value="ECO:0007669"/>
    <property type="project" value="UniProtKB-KW"/>
</dbReference>
<dbReference type="InterPro" id="IPR036388">
    <property type="entry name" value="WH-like_DNA-bd_sf"/>
</dbReference>
<dbReference type="InterPro" id="IPR011993">
    <property type="entry name" value="PH-like_dom_sf"/>
</dbReference>
<keyword evidence="2 9" id="KW-0813">Transport</keyword>
<evidence type="ECO:0000256" key="5">
    <source>
        <dbReference type="ARBA" id="ARBA00022771"/>
    </source>
</evidence>
<evidence type="ECO:0000256" key="9">
    <source>
        <dbReference type="RuleBase" id="RU367095"/>
    </source>
</evidence>
<dbReference type="GO" id="GO:0031902">
    <property type="term" value="C:late endosome membrane"/>
    <property type="evidence" value="ECO:0007669"/>
    <property type="project" value="UniProtKB-UniRule"/>
</dbReference>
<dbReference type="Gene3D" id="6.10.140.260">
    <property type="match status" value="1"/>
</dbReference>
<dbReference type="SUPFAM" id="SSF46785">
    <property type="entry name" value="Winged helix' DNA-binding domain"/>
    <property type="match status" value="1"/>
</dbReference>
<feature type="compositionally biased region" description="Low complexity" evidence="10">
    <location>
        <begin position="235"/>
        <end position="245"/>
    </location>
</feature>
<dbReference type="Gene3D" id="1.10.10.10">
    <property type="entry name" value="Winged helix-like DNA-binding domain superfamily/Winged helix DNA-binding domain"/>
    <property type="match status" value="2"/>
</dbReference>
<evidence type="ECO:0000259" key="11">
    <source>
        <dbReference type="PROSITE" id="PS51495"/>
    </source>
</evidence>
<dbReference type="Proteomes" id="UP000076874">
    <property type="component" value="Unassembled WGS sequence"/>
</dbReference>
<dbReference type="InterPro" id="IPR036390">
    <property type="entry name" value="WH_DNA-bd_sf"/>
</dbReference>
<feature type="region of interest" description="Disordered" evidence="10">
    <location>
        <begin position="93"/>
        <end position="142"/>
    </location>
</feature>
<dbReference type="GO" id="GO:0043328">
    <property type="term" value="P:protein transport to vacuole involved in ubiquitin-dependent protein catabolic process via the multivesicular body sorting pathway"/>
    <property type="evidence" value="ECO:0007669"/>
    <property type="project" value="UniProtKB-UniRule"/>
</dbReference>
<comment type="similarity">
    <text evidence="1 9">Belongs to the VPS36 family.</text>
</comment>
<dbReference type="PANTHER" id="PTHR13128">
    <property type="entry name" value="VACUOLAR PROTEIN-SORTING-ASSOCIATED PROTEIN 36"/>
    <property type="match status" value="1"/>
</dbReference>
<keyword evidence="6" id="KW-0862">Zinc</keyword>
<dbReference type="Pfam" id="PF04157">
    <property type="entry name" value="EAP30"/>
    <property type="match status" value="1"/>
</dbReference>
<dbReference type="InterPro" id="IPR036443">
    <property type="entry name" value="Znf_RanBP2_sf"/>
</dbReference>
<feature type="region of interest" description="Disordered" evidence="10">
    <location>
        <begin position="221"/>
        <end position="245"/>
    </location>
</feature>
<reference evidence="12 13" key="1">
    <citation type="journal article" date="2016" name="Genome Biol. Evol.">
        <title>Divergent and convergent evolution of fungal pathogenicity.</title>
        <authorList>
            <person name="Shang Y."/>
            <person name="Xiao G."/>
            <person name="Zheng P."/>
            <person name="Cen K."/>
            <person name="Zhan S."/>
            <person name="Wang C."/>
        </authorList>
    </citation>
    <scope>NUCLEOTIDE SEQUENCE [LARGE SCALE GENOMIC DNA]</scope>
    <source>
        <strain evidence="12 13">RCEF 264</strain>
    </source>
</reference>
<evidence type="ECO:0000256" key="3">
    <source>
        <dbReference type="ARBA" id="ARBA00022723"/>
    </source>
</evidence>
<dbReference type="AlphaFoldDB" id="A0A167PV95"/>
<protein>
    <recommendedName>
        <fullName evidence="9">Vacuolar protein-sorting-associated protein 36</fullName>
    </recommendedName>
    <alternativeName>
        <fullName evidence="9">ESCRT-II complex subunit VPS36</fullName>
    </alternativeName>
</protein>
<dbReference type="PANTHER" id="PTHR13128:SF12">
    <property type="entry name" value="VACUOLAR PROTEIN-SORTING-ASSOCIATED PROTEIN 36"/>
    <property type="match status" value="1"/>
</dbReference>
<sequence length="660" mass="69979">MFLKQLDLTTALRPSYLPDEDLLFVQDNVGLYEGKYKILNQQNGQIYLTSHRVCYVDQADPRKYSAALDLKDVERYDFYAGFLKSSPKITLFPKPARRPARHTRASSSASAARSHAGSPLAASAGSGGGAISVSTNNTERDHHPAPVAAATWVCTICSFANPVPANFDPETLNAHTPLPPCLACGIQPTLAHVLKAVIARAARAQPETYGALPGTAATNAQTTLSPLPYRPAHEPPTATTPSTDPDASFQCPRCTFLNHPSLMACEICGAPLVSHDLPAALTQPPHLRTESPGPVVVAAGGGTNNTNGSDESVKLSFRGGGEKIFYERLKGAIAQRKWLLHNAPPIPSLSRGASVHNSRGAMDADTTGSTLSLTGTSGSSGASQPRAAGIAGLERRGLDMRKNNELVIGSAFEDLEALMASAKQIVALAETLARQTGAASAAAGSSTNTAGSDAHRLLAETATSQLGLVTTKDIVGGGGGSGRESLYLSELSRNLVEFLTDDARGVLRRAGGIMSLVDLWAVFNRARGGVELVSPMDLLKAAQLWAPLGLPVRLRTFKRSGVLVVQGRDRTDETTVQALLGWLRTLRVQQQVGAEDAAPFPSPTWTSMFGRGVSAQEVAERFGWSIGVAEEELEMAEERGALCREESIAGLIFWENFITA</sequence>
<comment type="subunit">
    <text evidence="9">Component of the endosomal sorting complex required for transport II (ESCRT-II).</text>
</comment>
<keyword evidence="7 9" id="KW-0653">Protein transport</keyword>
<feature type="region of interest" description="Disordered" evidence="10">
    <location>
        <begin position="351"/>
        <end position="386"/>
    </location>
</feature>
<accession>A0A167PV95</accession>
<keyword evidence="3" id="KW-0479">Metal-binding</keyword>
<dbReference type="InterPro" id="IPR021648">
    <property type="entry name" value="GLUE_dom"/>
</dbReference>
<organism evidence="12 13">
    <name type="scientific">Niveomyces insectorum RCEF 264</name>
    <dbReference type="NCBI Taxonomy" id="1081102"/>
    <lineage>
        <taxon>Eukaryota</taxon>
        <taxon>Fungi</taxon>
        <taxon>Dikarya</taxon>
        <taxon>Ascomycota</taxon>
        <taxon>Pezizomycotina</taxon>
        <taxon>Sordariomycetes</taxon>
        <taxon>Hypocreomycetidae</taxon>
        <taxon>Hypocreales</taxon>
        <taxon>Cordycipitaceae</taxon>
        <taxon>Niveomyces</taxon>
    </lineage>
</organism>
<dbReference type="FunFam" id="1.10.10.10:FF:000165">
    <property type="entry name" value="Vacuolar protein sorting protein (Vps36)"/>
    <property type="match status" value="1"/>
</dbReference>